<evidence type="ECO:0000256" key="2">
    <source>
        <dbReference type="ARBA" id="ARBA00022692"/>
    </source>
</evidence>
<dbReference type="GO" id="GO:0005912">
    <property type="term" value="C:adherens junction"/>
    <property type="evidence" value="ECO:0007669"/>
    <property type="project" value="TreeGrafter"/>
</dbReference>
<dbReference type="GO" id="GO:0007043">
    <property type="term" value="P:cell-cell junction assembly"/>
    <property type="evidence" value="ECO:0007669"/>
    <property type="project" value="TreeGrafter"/>
</dbReference>
<dbReference type="GO" id="GO:0016342">
    <property type="term" value="C:catenin complex"/>
    <property type="evidence" value="ECO:0007669"/>
    <property type="project" value="TreeGrafter"/>
</dbReference>
<dbReference type="PROSITE" id="PS50268">
    <property type="entry name" value="CADHERIN_2"/>
    <property type="match status" value="1"/>
</dbReference>
<keyword evidence="4 7" id="KW-0106">Calcium</keyword>
<organism evidence="12 13">
    <name type="scientific">Knipowitschia caucasica</name>
    <name type="common">Caucasian dwarf goby</name>
    <name type="synonym">Pomatoschistus caucasicus</name>
    <dbReference type="NCBI Taxonomy" id="637954"/>
    <lineage>
        <taxon>Eukaryota</taxon>
        <taxon>Metazoa</taxon>
        <taxon>Chordata</taxon>
        <taxon>Craniata</taxon>
        <taxon>Vertebrata</taxon>
        <taxon>Euteleostomi</taxon>
        <taxon>Actinopterygii</taxon>
        <taxon>Neopterygii</taxon>
        <taxon>Teleostei</taxon>
        <taxon>Neoteleostei</taxon>
        <taxon>Acanthomorphata</taxon>
        <taxon>Gobiaria</taxon>
        <taxon>Gobiiformes</taxon>
        <taxon>Gobioidei</taxon>
        <taxon>Gobiidae</taxon>
        <taxon>Gobiinae</taxon>
        <taxon>Knipowitschia</taxon>
    </lineage>
</organism>
<dbReference type="Proteomes" id="UP001497482">
    <property type="component" value="Chromosome 21"/>
</dbReference>
<accession>A0AAV2LAK0</accession>
<protein>
    <recommendedName>
        <fullName evidence="11">Cadherin domain-containing protein</fullName>
    </recommendedName>
</protein>
<evidence type="ECO:0000256" key="8">
    <source>
        <dbReference type="RuleBase" id="RU004357"/>
    </source>
</evidence>
<dbReference type="AlphaFoldDB" id="A0AAV2LAK0"/>
<dbReference type="GO" id="GO:0002009">
    <property type="term" value="P:morphogenesis of an epithelium"/>
    <property type="evidence" value="ECO:0007669"/>
    <property type="project" value="UniProtKB-ARBA"/>
</dbReference>
<gene>
    <name evidence="12" type="ORF">KC01_LOCUS25889</name>
</gene>
<dbReference type="GO" id="GO:0005509">
    <property type="term" value="F:calcium ion binding"/>
    <property type="evidence" value="ECO:0007669"/>
    <property type="project" value="UniProtKB-UniRule"/>
</dbReference>
<dbReference type="InterPro" id="IPR039808">
    <property type="entry name" value="Cadherin"/>
</dbReference>
<name>A0AAV2LAK0_KNICA</name>
<dbReference type="CDD" id="cd11304">
    <property type="entry name" value="Cadherin_repeat"/>
    <property type="match status" value="1"/>
</dbReference>
<dbReference type="GO" id="GO:0008013">
    <property type="term" value="F:beta-catenin binding"/>
    <property type="evidence" value="ECO:0007669"/>
    <property type="project" value="TreeGrafter"/>
</dbReference>
<evidence type="ECO:0000256" key="1">
    <source>
        <dbReference type="ARBA" id="ARBA00004251"/>
    </source>
</evidence>
<comment type="subcellular location">
    <subcellularLocation>
        <location evidence="1">Cell membrane</location>
        <topology evidence="1">Single-pass type I membrane protein</topology>
    </subcellularLocation>
</comment>
<evidence type="ECO:0000259" key="11">
    <source>
        <dbReference type="PROSITE" id="PS50268"/>
    </source>
</evidence>
<keyword evidence="13" id="KW-1185">Reference proteome</keyword>
<keyword evidence="2 10" id="KW-0812">Transmembrane</keyword>
<evidence type="ECO:0000256" key="5">
    <source>
        <dbReference type="ARBA" id="ARBA00022989"/>
    </source>
</evidence>
<evidence type="ECO:0000313" key="13">
    <source>
        <dbReference type="Proteomes" id="UP001497482"/>
    </source>
</evidence>
<dbReference type="GO" id="GO:0000902">
    <property type="term" value="P:cell morphogenesis"/>
    <property type="evidence" value="ECO:0007669"/>
    <property type="project" value="TreeGrafter"/>
</dbReference>
<dbReference type="Gene3D" id="4.10.900.10">
    <property type="entry name" value="TCF3-CBD (Catenin binding domain)"/>
    <property type="match status" value="1"/>
</dbReference>
<reference evidence="12 13" key="1">
    <citation type="submission" date="2024-04" db="EMBL/GenBank/DDBJ databases">
        <authorList>
            <person name="Waldvogel A.-M."/>
            <person name="Schoenle A."/>
        </authorList>
    </citation>
    <scope>NUCLEOTIDE SEQUENCE [LARGE SCALE GENOMIC DNA]</scope>
</reference>
<dbReference type="Gene3D" id="2.60.40.60">
    <property type="entry name" value="Cadherins"/>
    <property type="match status" value="1"/>
</dbReference>
<feature type="transmembrane region" description="Helical" evidence="10">
    <location>
        <begin position="61"/>
        <end position="82"/>
    </location>
</feature>
<comment type="function">
    <text evidence="8">Cadherins are calcium-dependent cell adhesion proteins.</text>
</comment>
<keyword evidence="6 10" id="KW-0472">Membrane</keyword>
<keyword evidence="5 10" id="KW-1133">Transmembrane helix</keyword>
<evidence type="ECO:0000256" key="10">
    <source>
        <dbReference type="SAM" id="Phobius"/>
    </source>
</evidence>
<dbReference type="GO" id="GO:0034332">
    <property type="term" value="P:adherens junction organization"/>
    <property type="evidence" value="ECO:0007669"/>
    <property type="project" value="TreeGrafter"/>
</dbReference>
<dbReference type="GO" id="GO:0007156">
    <property type="term" value="P:homophilic cell adhesion via plasma membrane adhesion molecules"/>
    <property type="evidence" value="ECO:0007669"/>
    <property type="project" value="InterPro"/>
</dbReference>
<evidence type="ECO:0000256" key="4">
    <source>
        <dbReference type="ARBA" id="ARBA00022837"/>
    </source>
</evidence>
<evidence type="ECO:0000256" key="3">
    <source>
        <dbReference type="ARBA" id="ARBA00022737"/>
    </source>
</evidence>
<feature type="compositionally biased region" description="Low complexity" evidence="9">
    <location>
        <begin position="200"/>
        <end position="209"/>
    </location>
</feature>
<dbReference type="PANTHER" id="PTHR24027">
    <property type="entry name" value="CADHERIN-23"/>
    <property type="match status" value="1"/>
</dbReference>
<dbReference type="GO" id="GO:0016339">
    <property type="term" value="P:calcium-dependent cell-cell adhesion via plasma membrane cell adhesion molecules"/>
    <property type="evidence" value="ECO:0007669"/>
    <property type="project" value="TreeGrafter"/>
</dbReference>
<dbReference type="GO" id="GO:0016477">
    <property type="term" value="P:cell migration"/>
    <property type="evidence" value="ECO:0007669"/>
    <property type="project" value="TreeGrafter"/>
</dbReference>
<proteinExistence type="predicted"/>
<evidence type="ECO:0000313" key="12">
    <source>
        <dbReference type="EMBL" id="CAL1597379.1"/>
    </source>
</evidence>
<dbReference type="GO" id="GO:0044331">
    <property type="term" value="P:cell-cell adhesion mediated by cadherin"/>
    <property type="evidence" value="ECO:0007669"/>
    <property type="project" value="TreeGrafter"/>
</dbReference>
<sequence length="243" mass="26956">MFRRRDRSQYLLPVVVADSGSPALSSTSTLTISVCSCQPAGHCPSSGVEALALSMGLSLQTLLGLLVSLITIAVLSVLLLILRRHHRKQHEAEVKELDLPETVSQKVLYYGDATKANFCTPAVVPLRRHPKRRDRRLRREEVRASIRLSMRQSRLIGPEDEAFRQFIADRLEEAEGDPHAPPYDRLVMYAFEGTGSPTGSLSSLDSLDSFEVGAEEGQPKPVQRTSQVRLTPWYGGAEEDTVF</sequence>
<feature type="domain" description="Cadherin" evidence="11">
    <location>
        <begin position="2"/>
        <end position="46"/>
    </location>
</feature>
<evidence type="ECO:0000256" key="6">
    <source>
        <dbReference type="ARBA" id="ARBA00023136"/>
    </source>
</evidence>
<evidence type="ECO:0000256" key="9">
    <source>
        <dbReference type="SAM" id="MobiDB-lite"/>
    </source>
</evidence>
<dbReference type="InterPro" id="IPR027397">
    <property type="entry name" value="Catenin-bd_sf"/>
</dbReference>
<dbReference type="InterPro" id="IPR000233">
    <property type="entry name" value="Cadherin_Y-type_LIR"/>
</dbReference>
<keyword evidence="3" id="KW-0677">Repeat</keyword>
<feature type="region of interest" description="Disordered" evidence="9">
    <location>
        <begin position="198"/>
        <end position="243"/>
    </location>
</feature>
<dbReference type="GO" id="GO:0045296">
    <property type="term" value="F:cadherin binding"/>
    <property type="evidence" value="ECO:0007669"/>
    <property type="project" value="TreeGrafter"/>
</dbReference>
<dbReference type="InterPro" id="IPR002126">
    <property type="entry name" value="Cadherin-like_dom"/>
</dbReference>
<evidence type="ECO:0000256" key="7">
    <source>
        <dbReference type="PROSITE-ProRule" id="PRU00043"/>
    </source>
</evidence>
<dbReference type="PANTHER" id="PTHR24027:SF323">
    <property type="entry name" value="CADHERIN-19"/>
    <property type="match status" value="1"/>
</dbReference>
<dbReference type="EMBL" id="OZ035843">
    <property type="protein sequence ID" value="CAL1597379.1"/>
    <property type="molecule type" value="Genomic_DNA"/>
</dbReference>
<dbReference type="Pfam" id="PF01049">
    <property type="entry name" value="CADH_Y-type_LIR"/>
    <property type="match status" value="1"/>
</dbReference>